<evidence type="ECO:0000313" key="2">
    <source>
        <dbReference type="Proteomes" id="UP001501578"/>
    </source>
</evidence>
<evidence type="ECO:0000313" key="1">
    <source>
        <dbReference type="EMBL" id="GAA0914132.1"/>
    </source>
</evidence>
<reference evidence="2" key="1">
    <citation type="journal article" date="2019" name="Int. J. Syst. Evol. Microbiol.">
        <title>The Global Catalogue of Microorganisms (GCM) 10K type strain sequencing project: providing services to taxonomists for standard genome sequencing and annotation.</title>
        <authorList>
            <consortium name="The Broad Institute Genomics Platform"/>
            <consortium name="The Broad Institute Genome Sequencing Center for Infectious Disease"/>
            <person name="Wu L."/>
            <person name="Ma J."/>
        </authorList>
    </citation>
    <scope>NUCLEOTIDE SEQUENCE [LARGE SCALE GENOMIC DNA]</scope>
    <source>
        <strain evidence="2">JCM 11136</strain>
    </source>
</reference>
<keyword evidence="2" id="KW-1185">Reference proteome</keyword>
<protein>
    <submittedName>
        <fullName evidence="1">Uncharacterized protein</fullName>
    </submittedName>
</protein>
<dbReference type="Proteomes" id="UP001501578">
    <property type="component" value="Unassembled WGS sequence"/>
</dbReference>
<gene>
    <name evidence="1" type="ORF">GCM10009560_07230</name>
</gene>
<accession>A0ABP3Z5H4</accession>
<comment type="caution">
    <text evidence="1">The sequence shown here is derived from an EMBL/GenBank/DDBJ whole genome shotgun (WGS) entry which is preliminary data.</text>
</comment>
<dbReference type="EMBL" id="BAAAHQ010000001">
    <property type="protein sequence ID" value="GAA0914132.1"/>
    <property type="molecule type" value="Genomic_DNA"/>
</dbReference>
<organism evidence="1 2">
    <name type="scientific">Nonomuraea longicatena</name>
    <dbReference type="NCBI Taxonomy" id="83682"/>
    <lineage>
        <taxon>Bacteria</taxon>
        <taxon>Bacillati</taxon>
        <taxon>Actinomycetota</taxon>
        <taxon>Actinomycetes</taxon>
        <taxon>Streptosporangiales</taxon>
        <taxon>Streptosporangiaceae</taxon>
        <taxon>Nonomuraea</taxon>
    </lineage>
</organism>
<proteinExistence type="predicted"/>
<name>A0ABP3Z5H4_9ACTN</name>
<sequence>MASPEGRVPYITAWSDEERPQGVGFAHHAEAGGQRLTYTDPQPNDWIYGVLRARHGIGRSGRPLWKQVNTLRQWRCMTHRLCQVCGESAVDPASGRVSWLLTETVVSVAPGQGYTNAPPTCRSCIPESLAACPRLRRGAVGYSVEDVEPYGVLAHVFRPTPGGGAVIVDRSVMVQLDEFGRLTRALAHQLVVLLSGLQATSTLA</sequence>